<dbReference type="eggNOG" id="ENOG502Z87C">
    <property type="taxonomic scope" value="Bacteria"/>
</dbReference>
<feature type="transmembrane region" description="Helical" evidence="1">
    <location>
        <begin position="282"/>
        <end position="299"/>
    </location>
</feature>
<feature type="domain" description="Lnb N-terminal periplasmic" evidence="3">
    <location>
        <begin position="30"/>
        <end position="172"/>
    </location>
</feature>
<accession>F4L3D8</accession>
<proteinExistence type="predicted"/>
<evidence type="ECO:0000259" key="3">
    <source>
        <dbReference type="Pfam" id="PF13387"/>
    </source>
</evidence>
<feature type="transmembrane region" description="Helical" evidence="1">
    <location>
        <begin position="311"/>
        <end position="326"/>
    </location>
</feature>
<dbReference type="RefSeq" id="WP_013767450.1">
    <property type="nucleotide sequence ID" value="NC_015510.1"/>
</dbReference>
<evidence type="ECO:0000313" key="5">
    <source>
        <dbReference type="EMBL" id="AEE52915.1"/>
    </source>
</evidence>
<feature type="transmembrane region" description="Helical" evidence="1">
    <location>
        <begin position="333"/>
        <end position="352"/>
    </location>
</feature>
<evidence type="ECO:0000256" key="1">
    <source>
        <dbReference type="SAM" id="Phobius"/>
    </source>
</evidence>
<dbReference type="InterPro" id="IPR025178">
    <property type="entry name" value="Lnb_N"/>
</dbReference>
<evidence type="ECO:0000313" key="6">
    <source>
        <dbReference type="Proteomes" id="UP000008461"/>
    </source>
</evidence>
<protein>
    <submittedName>
        <fullName evidence="5">Uncharacterized protein</fullName>
    </submittedName>
</protein>
<feature type="domain" description="Lnb-like transmembrane" evidence="4">
    <location>
        <begin position="253"/>
        <end position="373"/>
    </location>
</feature>
<feature type="signal peptide" evidence="2">
    <location>
        <begin position="1"/>
        <end position="22"/>
    </location>
</feature>
<keyword evidence="2" id="KW-0732">Signal</keyword>
<dbReference type="InterPro" id="IPR057436">
    <property type="entry name" value="5TMH_Lnb"/>
</dbReference>
<reference evidence="5 6" key="1">
    <citation type="journal article" date="2011" name="Stand. Genomic Sci.">
        <title>Complete genome sequence of Haliscomenobacter hydrossis type strain (O).</title>
        <authorList>
            <consortium name="US DOE Joint Genome Institute (JGI-PGF)"/>
            <person name="Daligault H."/>
            <person name="Lapidus A."/>
            <person name="Zeytun A."/>
            <person name="Nolan M."/>
            <person name="Lucas S."/>
            <person name="Del Rio T.G."/>
            <person name="Tice H."/>
            <person name="Cheng J.F."/>
            <person name="Tapia R."/>
            <person name="Han C."/>
            <person name="Goodwin L."/>
            <person name="Pitluck S."/>
            <person name="Liolios K."/>
            <person name="Pagani I."/>
            <person name="Ivanova N."/>
            <person name="Huntemann M."/>
            <person name="Mavromatis K."/>
            <person name="Mikhailova N."/>
            <person name="Pati A."/>
            <person name="Chen A."/>
            <person name="Palaniappan K."/>
            <person name="Land M."/>
            <person name="Hauser L."/>
            <person name="Brambilla E.M."/>
            <person name="Rohde M."/>
            <person name="Verbarg S."/>
            <person name="Goker M."/>
            <person name="Bristow J."/>
            <person name="Eisen J.A."/>
            <person name="Markowitz V."/>
            <person name="Hugenholtz P."/>
            <person name="Kyrpides N.C."/>
            <person name="Klenk H.P."/>
            <person name="Woyke T."/>
        </authorList>
    </citation>
    <scope>NUCLEOTIDE SEQUENCE [LARGE SCALE GENOMIC DNA]</scope>
    <source>
        <strain evidence="6">ATCC 27775 / DSM 1100 / LMG 10767 / O</strain>
    </source>
</reference>
<organism evidence="5 6">
    <name type="scientific">Haliscomenobacter hydrossis (strain ATCC 27775 / DSM 1100 / LMG 10767 / O)</name>
    <dbReference type="NCBI Taxonomy" id="760192"/>
    <lineage>
        <taxon>Bacteria</taxon>
        <taxon>Pseudomonadati</taxon>
        <taxon>Bacteroidota</taxon>
        <taxon>Saprospiria</taxon>
        <taxon>Saprospirales</taxon>
        <taxon>Haliscomenobacteraceae</taxon>
        <taxon>Haliscomenobacter</taxon>
    </lineage>
</organism>
<dbReference type="AlphaFoldDB" id="F4L3D8"/>
<dbReference type="Pfam" id="PF13387">
    <property type="entry name" value="Lnb_N"/>
    <property type="match status" value="1"/>
</dbReference>
<dbReference type="STRING" id="760192.Halhy_5089"/>
<keyword evidence="1" id="KW-0812">Transmembrane</keyword>
<dbReference type="EMBL" id="CP002691">
    <property type="protein sequence ID" value="AEE52915.1"/>
    <property type="molecule type" value="Genomic_DNA"/>
</dbReference>
<name>F4L3D8_HALH1</name>
<feature type="transmembrane region" description="Helical" evidence="1">
    <location>
        <begin position="358"/>
        <end position="377"/>
    </location>
</feature>
<dbReference type="Proteomes" id="UP000008461">
    <property type="component" value="Chromosome"/>
</dbReference>
<keyword evidence="1" id="KW-1133">Transmembrane helix</keyword>
<reference key="2">
    <citation type="submission" date="2011-04" db="EMBL/GenBank/DDBJ databases">
        <title>Complete sequence of chromosome of Haliscomenobacter hydrossis DSM 1100.</title>
        <authorList>
            <consortium name="US DOE Joint Genome Institute (JGI-PGF)"/>
            <person name="Lucas S."/>
            <person name="Han J."/>
            <person name="Lapidus A."/>
            <person name="Bruce D."/>
            <person name="Goodwin L."/>
            <person name="Pitluck S."/>
            <person name="Peters L."/>
            <person name="Kyrpides N."/>
            <person name="Mavromatis K."/>
            <person name="Ivanova N."/>
            <person name="Ovchinnikova G."/>
            <person name="Pagani I."/>
            <person name="Daligault H."/>
            <person name="Detter J.C."/>
            <person name="Han C."/>
            <person name="Land M."/>
            <person name="Hauser L."/>
            <person name="Markowitz V."/>
            <person name="Cheng J.-F."/>
            <person name="Hugenholtz P."/>
            <person name="Woyke T."/>
            <person name="Wu D."/>
            <person name="Verbarg S."/>
            <person name="Frueling A."/>
            <person name="Brambilla E."/>
            <person name="Klenk H.-P."/>
            <person name="Eisen J.A."/>
        </authorList>
    </citation>
    <scope>NUCLEOTIDE SEQUENCE</scope>
    <source>
        <strain>DSM 1100</strain>
    </source>
</reference>
<gene>
    <name evidence="5" type="ordered locus">Halhy_5089</name>
</gene>
<dbReference type="KEGG" id="hhy:Halhy_5089"/>
<feature type="transmembrane region" description="Helical" evidence="1">
    <location>
        <begin position="253"/>
        <end position="270"/>
    </location>
</feature>
<dbReference type="Pfam" id="PF25221">
    <property type="entry name" value="5TMH_Lnb"/>
    <property type="match status" value="1"/>
</dbReference>
<evidence type="ECO:0000259" key="4">
    <source>
        <dbReference type="Pfam" id="PF25221"/>
    </source>
</evidence>
<evidence type="ECO:0000256" key="2">
    <source>
        <dbReference type="SAM" id="SignalP"/>
    </source>
</evidence>
<feature type="chain" id="PRO_5003316385" evidence="2">
    <location>
        <begin position="23"/>
        <end position="380"/>
    </location>
</feature>
<keyword evidence="6" id="KW-1185">Reference proteome</keyword>
<dbReference type="HOGENOM" id="CLU_052983_1_0_10"/>
<keyword evidence="1" id="KW-0472">Membrane</keyword>
<dbReference type="OrthoDB" id="319167at2"/>
<sequence>MYFRILASIFFFLGLCSKPTFAQSQFNFSDSTRVSLLTCSQGNALYSTFGHSAVRVYDPLSGMDAVFNWGIFDFDTPNFYWKFMRGKLLYKMGGERFVDFYAEYQYLRRGVVETPMNLPLEAKRKLIKTIETNYLPENRKYKYDFFFDNCATRIRDVVERALPVQYADTTRTIKPLRRLLDEYLGNLPWSDFGIDLVLGLPADQLGTFRYEMFLPDYLGKNLPHAQYQGKPITGPEERLLPADPLPPSKAPKPIVLMLVIMLAWVGVGFFKNKTFVRILDRLFFILIGLAGCLMLFLWFATDHLATKDNLNVLWANPLYFFALGSLRGKRQYWLWIIGGLCVFTILFFPFSPQLLHPAIIPILLGVAGRCAFLLKGFGGS</sequence>